<dbReference type="GO" id="GO:0016878">
    <property type="term" value="F:acid-thiol ligase activity"/>
    <property type="evidence" value="ECO:0007669"/>
    <property type="project" value="UniProtKB-ARBA"/>
</dbReference>
<evidence type="ECO:0000259" key="1">
    <source>
        <dbReference type="Pfam" id="PF00501"/>
    </source>
</evidence>
<feature type="domain" description="AMP-binding enzyme C-terminal" evidence="2">
    <location>
        <begin position="429"/>
        <end position="504"/>
    </location>
</feature>
<dbReference type="InterPro" id="IPR000873">
    <property type="entry name" value="AMP-dep_synth/lig_dom"/>
</dbReference>
<evidence type="ECO:0000313" key="4">
    <source>
        <dbReference type="Proteomes" id="UP000237752"/>
    </source>
</evidence>
<dbReference type="InterPro" id="IPR042099">
    <property type="entry name" value="ANL_N_sf"/>
</dbReference>
<dbReference type="OrthoDB" id="2579187at2"/>
<dbReference type="Gene3D" id="3.30.300.30">
    <property type="match status" value="1"/>
</dbReference>
<dbReference type="Gene3D" id="3.40.50.12780">
    <property type="entry name" value="N-terminal domain of ligase-like"/>
    <property type="match status" value="1"/>
</dbReference>
<dbReference type="InterPro" id="IPR050237">
    <property type="entry name" value="ATP-dep_AMP-bd_enzyme"/>
</dbReference>
<comment type="caution">
    <text evidence="3">The sequence shown here is derived from an EMBL/GenBank/DDBJ whole genome shotgun (WGS) entry which is preliminary data.</text>
</comment>
<dbReference type="Pfam" id="PF13193">
    <property type="entry name" value="AMP-binding_C"/>
    <property type="match status" value="1"/>
</dbReference>
<dbReference type="PANTHER" id="PTHR43767">
    <property type="entry name" value="LONG-CHAIN-FATTY-ACID--COA LIGASE"/>
    <property type="match status" value="1"/>
</dbReference>
<dbReference type="Pfam" id="PF00501">
    <property type="entry name" value="AMP-binding"/>
    <property type="match status" value="1"/>
</dbReference>
<evidence type="ECO:0000313" key="3">
    <source>
        <dbReference type="EMBL" id="PRZ40866.1"/>
    </source>
</evidence>
<keyword evidence="3" id="KW-0436">Ligase</keyword>
<evidence type="ECO:0000259" key="2">
    <source>
        <dbReference type="Pfam" id="PF13193"/>
    </source>
</evidence>
<feature type="domain" description="AMP-dependent synthetase/ligase" evidence="1">
    <location>
        <begin position="16"/>
        <end position="379"/>
    </location>
</feature>
<keyword evidence="4" id="KW-1185">Reference proteome</keyword>
<dbReference type="InterPro" id="IPR045851">
    <property type="entry name" value="AMP-bd_C_sf"/>
</dbReference>
<dbReference type="Proteomes" id="UP000237752">
    <property type="component" value="Unassembled WGS sequence"/>
</dbReference>
<dbReference type="PANTHER" id="PTHR43767:SF1">
    <property type="entry name" value="NONRIBOSOMAL PEPTIDE SYNTHASE PES1 (EUROFUNG)-RELATED"/>
    <property type="match status" value="1"/>
</dbReference>
<organism evidence="3 4">
    <name type="scientific">Antricoccus suffuscus</name>
    <dbReference type="NCBI Taxonomy" id="1629062"/>
    <lineage>
        <taxon>Bacteria</taxon>
        <taxon>Bacillati</taxon>
        <taxon>Actinomycetota</taxon>
        <taxon>Actinomycetes</taxon>
        <taxon>Geodermatophilales</taxon>
        <taxon>Antricoccaceae</taxon>
        <taxon>Antricoccus</taxon>
    </lineage>
</organism>
<reference evidence="3 4" key="1">
    <citation type="submission" date="2018-03" db="EMBL/GenBank/DDBJ databases">
        <title>Genomic Encyclopedia of Archaeal and Bacterial Type Strains, Phase II (KMG-II): from individual species to whole genera.</title>
        <authorList>
            <person name="Goeker M."/>
        </authorList>
    </citation>
    <scope>NUCLEOTIDE SEQUENCE [LARGE SCALE GENOMIC DNA]</scope>
    <source>
        <strain evidence="3 4">DSM 100065</strain>
    </source>
</reference>
<proteinExistence type="predicted"/>
<name>A0A2T0ZWZ1_9ACTN</name>
<sequence>MCELPPISKRTLSSAFDKALKTCPDNIAHVAGGDAWTFAQSYEHAMRIAGGLHQLGAQRQQTIALMLDNSMDAMHVWTGITLGGAIEVPINTAHKGHFLSHVLNDAQTSIAIVEDTYAERVERVAEELTNLRTLVVRGDISAADRLRERFRVIGLDEVVSADPLESRPNRHDDLIAYMYTSGTTGMSKGVEISHVHAYTYSSREDGPRGPSPSDRVLVTLPMFHLAGQWVGCYQSLIHQNTCVIEPGFSASKFWSVVRENKITYTTLLGAMAEILQQQPPQADDADNPLKYATMHPLASDVLGFAERFGIEIGTGYGMSEIGGVMTGSWESLQPGEAGRARDGYQLRVVDPAGADVQPDEVGELWVKPDDPLMVMNGYHNLPDKTADTIVDGWVHTGDAFKTDDDGHFYFVDRMKDALRRRGENISSFEVEKVINEYPQVYESAVVAVPSDLTEDDIKAVIVTREGQSIDPVELIEFLVDRMPYFMVPRYLQFASSLPRTPTQKVQKHLLRDADANQDVWDREAAGITITREGRRA</sequence>
<dbReference type="RefSeq" id="WP_106349804.1">
    <property type="nucleotide sequence ID" value="NZ_PVUE01000013.1"/>
</dbReference>
<dbReference type="SUPFAM" id="SSF56801">
    <property type="entry name" value="Acetyl-CoA synthetase-like"/>
    <property type="match status" value="1"/>
</dbReference>
<accession>A0A2T0ZWZ1</accession>
<protein>
    <submittedName>
        <fullName evidence="3">Crotonobetaine/carnitine-CoA ligase</fullName>
    </submittedName>
</protein>
<gene>
    <name evidence="3" type="ORF">CLV47_11331</name>
</gene>
<dbReference type="EMBL" id="PVUE01000013">
    <property type="protein sequence ID" value="PRZ40866.1"/>
    <property type="molecule type" value="Genomic_DNA"/>
</dbReference>
<dbReference type="InterPro" id="IPR025110">
    <property type="entry name" value="AMP-bd_C"/>
</dbReference>
<dbReference type="InterPro" id="IPR020845">
    <property type="entry name" value="AMP-binding_CS"/>
</dbReference>
<dbReference type="AlphaFoldDB" id="A0A2T0ZWZ1"/>
<dbReference type="PROSITE" id="PS00455">
    <property type="entry name" value="AMP_BINDING"/>
    <property type="match status" value="1"/>
</dbReference>